<dbReference type="EMBL" id="KK365226">
    <property type="protein sequence ID" value="KCZ79827.1"/>
    <property type="molecule type" value="Genomic_DNA"/>
</dbReference>
<dbReference type="Proteomes" id="UP000030655">
    <property type="component" value="Unassembled WGS sequence"/>
</dbReference>
<name>A0A059EY86_9MICR</name>
<dbReference type="AlphaFoldDB" id="A0A059EY86"/>
<proteinExistence type="predicted"/>
<evidence type="ECO:0000313" key="1">
    <source>
        <dbReference type="EMBL" id="KCZ79827.1"/>
    </source>
</evidence>
<organism evidence="1 2">
    <name type="scientific">Anncaliia algerae PRA339</name>
    <dbReference type="NCBI Taxonomy" id="1288291"/>
    <lineage>
        <taxon>Eukaryota</taxon>
        <taxon>Fungi</taxon>
        <taxon>Fungi incertae sedis</taxon>
        <taxon>Microsporidia</taxon>
        <taxon>Tubulinosematoidea</taxon>
        <taxon>Tubulinosematidae</taxon>
        <taxon>Anncaliia</taxon>
    </lineage>
</organism>
<evidence type="ECO:0000313" key="2">
    <source>
        <dbReference type="Proteomes" id="UP000030655"/>
    </source>
</evidence>
<sequence length="112" mass="12964">MRIKSHPIFIICFLKHKFNMFSYGRSSKVQKIEALAHNFVKTTFIFNCFVDTSTIKINSSARSYKFFNKRSEGFSLTVSHIVKKILFPFNIVITKHILSTSKSFSVALVSYK</sequence>
<reference evidence="1 2" key="2">
    <citation type="submission" date="2014-03" db="EMBL/GenBank/DDBJ databases">
        <title>The Genome Sequence of Anncaliia algerae insect isolate PRA339.</title>
        <authorList>
            <consortium name="The Broad Institute Genome Sequencing Platform"/>
            <consortium name="The Broad Institute Genome Sequencing Center for Infectious Disease"/>
            <person name="Cuomo C."/>
            <person name="Becnel J."/>
            <person name="Sanscrainte N."/>
            <person name="Walker B."/>
            <person name="Young S.K."/>
            <person name="Zeng Q."/>
            <person name="Gargeya S."/>
            <person name="Fitzgerald M."/>
            <person name="Haas B."/>
            <person name="Abouelleil A."/>
            <person name="Alvarado L."/>
            <person name="Arachchi H.M."/>
            <person name="Berlin A.M."/>
            <person name="Chapman S.B."/>
            <person name="Dewar J."/>
            <person name="Goldberg J."/>
            <person name="Griggs A."/>
            <person name="Gujja S."/>
            <person name="Hansen M."/>
            <person name="Howarth C."/>
            <person name="Imamovic A."/>
            <person name="Larimer J."/>
            <person name="McCowan C."/>
            <person name="Murphy C."/>
            <person name="Neiman D."/>
            <person name="Pearson M."/>
            <person name="Priest M."/>
            <person name="Roberts A."/>
            <person name="Saif S."/>
            <person name="Shea T."/>
            <person name="Sisk P."/>
            <person name="Sykes S."/>
            <person name="Wortman J."/>
            <person name="Nusbaum C."/>
            <person name="Birren B."/>
        </authorList>
    </citation>
    <scope>NUCLEOTIDE SEQUENCE [LARGE SCALE GENOMIC DNA]</scope>
    <source>
        <strain evidence="1 2">PRA339</strain>
    </source>
</reference>
<keyword evidence="2" id="KW-1185">Reference proteome</keyword>
<dbReference type="VEuPathDB" id="MicrosporidiaDB:H312_02768"/>
<reference evidence="2" key="1">
    <citation type="submission" date="2013-02" db="EMBL/GenBank/DDBJ databases">
        <authorList>
            <consortium name="The Broad Institute Genome Sequencing Platform"/>
            <person name="Cuomo C."/>
            <person name="Becnel J."/>
            <person name="Sanscrainte N."/>
            <person name="Walker B."/>
            <person name="Young S.K."/>
            <person name="Zeng Q."/>
            <person name="Gargeya S."/>
            <person name="Fitzgerald M."/>
            <person name="Haas B."/>
            <person name="Abouelleil A."/>
            <person name="Alvarado L."/>
            <person name="Arachchi H.M."/>
            <person name="Berlin A.M."/>
            <person name="Chapman S.B."/>
            <person name="Dewar J."/>
            <person name="Goldberg J."/>
            <person name="Griggs A."/>
            <person name="Gujja S."/>
            <person name="Hansen M."/>
            <person name="Howarth C."/>
            <person name="Imamovic A."/>
            <person name="Larimer J."/>
            <person name="McCowan C."/>
            <person name="Murphy C."/>
            <person name="Neiman D."/>
            <person name="Pearson M."/>
            <person name="Priest M."/>
            <person name="Roberts A."/>
            <person name="Saif S."/>
            <person name="Shea T."/>
            <person name="Sisk P."/>
            <person name="Sykes S."/>
            <person name="Wortman J."/>
            <person name="Nusbaum C."/>
            <person name="Birren B."/>
        </authorList>
    </citation>
    <scope>NUCLEOTIDE SEQUENCE [LARGE SCALE GENOMIC DNA]</scope>
    <source>
        <strain evidence="2">PRA339</strain>
    </source>
</reference>
<accession>A0A059EY86</accession>
<gene>
    <name evidence="1" type="ORF">H312_02768</name>
</gene>
<dbReference type="HOGENOM" id="CLU_2145239_0_0_1"/>
<protein>
    <submittedName>
        <fullName evidence="1">Uncharacterized protein</fullName>
    </submittedName>
</protein>